<proteinExistence type="predicted"/>
<feature type="signal peptide" evidence="1">
    <location>
        <begin position="1"/>
        <end position="19"/>
    </location>
</feature>
<dbReference type="PROSITE" id="PS51257">
    <property type="entry name" value="PROKAR_LIPOPROTEIN"/>
    <property type="match status" value="1"/>
</dbReference>
<dbReference type="Proteomes" id="UP001416858">
    <property type="component" value="Unassembled WGS sequence"/>
</dbReference>
<reference evidence="2 3" key="1">
    <citation type="submission" date="2024-02" db="EMBL/GenBank/DDBJ databases">
        <title>Rhodopirellula caenicola NBRC 110016.</title>
        <authorList>
            <person name="Ichikawa N."/>
            <person name="Katano-Makiyama Y."/>
            <person name="Hidaka K."/>
        </authorList>
    </citation>
    <scope>NUCLEOTIDE SEQUENCE [LARGE SCALE GENOMIC DNA]</scope>
    <source>
        <strain evidence="2 3">NBRC 110016</strain>
    </source>
</reference>
<keyword evidence="3" id="KW-1185">Reference proteome</keyword>
<sequence>MKRFALIPLLLSSFLPLMSGCSDPKPTSVTEGLPPSAIEEYKANEKKLMEETEQSMK</sequence>
<dbReference type="RefSeq" id="WP_160168202.1">
    <property type="nucleotide sequence ID" value="NZ_BAABRO010000008.1"/>
</dbReference>
<evidence type="ECO:0000313" key="2">
    <source>
        <dbReference type="EMBL" id="GAA5508189.1"/>
    </source>
</evidence>
<evidence type="ECO:0000313" key="3">
    <source>
        <dbReference type="Proteomes" id="UP001416858"/>
    </source>
</evidence>
<accession>A0ABP9VSR5</accession>
<comment type="caution">
    <text evidence="2">The sequence shown here is derived from an EMBL/GenBank/DDBJ whole genome shotgun (WGS) entry which is preliminary data.</text>
</comment>
<feature type="chain" id="PRO_5046693031" description="Secreted protein" evidence="1">
    <location>
        <begin position="20"/>
        <end position="57"/>
    </location>
</feature>
<evidence type="ECO:0000256" key="1">
    <source>
        <dbReference type="SAM" id="SignalP"/>
    </source>
</evidence>
<keyword evidence="1" id="KW-0732">Signal</keyword>
<name>A0ABP9VSR5_9BACT</name>
<gene>
    <name evidence="2" type="ORF">Rcae01_03655</name>
</gene>
<protein>
    <recommendedName>
        <fullName evidence="4">Secreted protein</fullName>
    </recommendedName>
</protein>
<organism evidence="2 3">
    <name type="scientific">Novipirellula caenicola</name>
    <dbReference type="NCBI Taxonomy" id="1536901"/>
    <lineage>
        <taxon>Bacteria</taxon>
        <taxon>Pseudomonadati</taxon>
        <taxon>Planctomycetota</taxon>
        <taxon>Planctomycetia</taxon>
        <taxon>Pirellulales</taxon>
        <taxon>Pirellulaceae</taxon>
        <taxon>Novipirellula</taxon>
    </lineage>
</organism>
<dbReference type="EMBL" id="BAABRO010000008">
    <property type="protein sequence ID" value="GAA5508189.1"/>
    <property type="molecule type" value="Genomic_DNA"/>
</dbReference>
<evidence type="ECO:0008006" key="4">
    <source>
        <dbReference type="Google" id="ProtNLM"/>
    </source>
</evidence>